<keyword evidence="13" id="KW-1185">Reference proteome</keyword>
<keyword evidence="7 10" id="KW-0862">Zinc</keyword>
<evidence type="ECO:0000256" key="2">
    <source>
        <dbReference type="ARBA" id="ARBA00004906"/>
    </source>
</evidence>
<dbReference type="InterPro" id="IPR003126">
    <property type="entry name" value="Znf_UBR"/>
</dbReference>
<comment type="catalytic activity">
    <reaction evidence="1 10">
        <text>S-ubiquitinyl-[E2 ubiquitin-conjugating enzyme]-L-cysteine + [acceptor protein]-L-lysine = [E2 ubiquitin-conjugating enzyme]-L-cysteine + N(6)-ubiquitinyl-[acceptor protein]-L-lysine.</text>
        <dbReference type="EC" id="2.3.2.27"/>
    </reaction>
</comment>
<dbReference type="FunFam" id="2.10.110.30:FF:000002">
    <property type="entry name" value="Putative e3 ubiquitin-protein ligase ubr3"/>
    <property type="match status" value="1"/>
</dbReference>
<dbReference type="GO" id="GO:0005737">
    <property type="term" value="C:cytoplasm"/>
    <property type="evidence" value="ECO:0007669"/>
    <property type="project" value="TreeGrafter"/>
</dbReference>
<dbReference type="GO" id="GO:0016567">
    <property type="term" value="P:protein ubiquitination"/>
    <property type="evidence" value="ECO:0007669"/>
    <property type="project" value="UniProtKB-UniRule"/>
</dbReference>
<dbReference type="Pfam" id="PF18995">
    <property type="entry name" value="PRT6_C"/>
    <property type="match status" value="1"/>
</dbReference>
<dbReference type="SMART" id="SM00396">
    <property type="entry name" value="ZnF_UBR1"/>
    <property type="match status" value="1"/>
</dbReference>
<dbReference type="PANTHER" id="PTHR21497:SF24">
    <property type="entry name" value="E3 UBIQUITIN-PROTEIN LIGASE UBR1"/>
    <property type="match status" value="1"/>
</dbReference>
<gene>
    <name evidence="12" type="ORF">CMU_032250</name>
</gene>
<sequence length="2920" mass="338458">MPIREIEGNTDRIDSEDAFYSVIASNSQQYDLAISIPKIRVREDIMNEWFNINKGCNLSLLALRFRLLCLKIYMVRNGPIVPKIFYHGSTFSFDLTYQEYEKLFLDDLVIDCDADLVGQLLYLVCVLSDHPNITSEWISFLTIQLFSTTYSLEDEKSIWYMTICNKSNSELYPLPLEERKWTKHVEALRRDDIYLTHSIINTSTILNPTNGTLDFFIISCLQLLMDPLYNNIENIFCIYPKDTEVFSIWRLPSNTPLISRCSQVWSGQHIAYRCLTCGTSSSSCICVECFQSGNHEGHDYYIYKSDYGGCCDCGDEQAWNSGGFCTHHKGSADINKHKELDDFNELKISKNKLREILKGLLHGILCHVVCLSRLYCTTPPTKELLLPFNAKLYSRALSHNIDENENHFLFEDQEYNLFAENIESDTALDSESLNRTDTTNNNPSHTSGSNTFVILHRDKYIHMDAYFFEWFIYLCETYPTIFLELLGELLGSPIHELLLNYGDGSEPRTSKLLQPLIEQQRVHSLIKEWKDIPKLLALIHPCWRRNKVENITEKILGCKEEGKINNNTDNCDRIEDQDYSFDTDHKLDIIMEEESLKTNPLSCSGNSNSENISIKRFVSYFPLYNRNNLSYDTNASISDSKEICSNIDESKLNKKFSIPYKDIVDPINNKAHEKYSNLNDNIKDNKDGEGLERLYIRNKDLLNDKLTYLDAFWVKWSQKLLNTGQLSSLITYKQGDLTDLLLMLMFDFNFKSFIFPKIFLRNYCELVKRQDKALTRIAVQLFTIEKILCNMVLHGDLIKILFGTTFQVLQSSIISSNEVPINLNNLSNRNTHNTYCSLESTRDSESITRESQFLLMLNPIDPSLTRRRYSYPLHDSRYILHSTDLLLFIIFNIVTPVVQEELLIKGIKGEEIFLKSEQLYLDFWHRGWLALLRLSQCINPHKSHCQSALDDSVWHSSILFCCDIVSSVNGIIQIIKFLIDILCNNTSLNIESLRSSLNKYKEQTKEISLGIYRITVNSIQALLQWIYLVSVNEKWNVHYEFYDNFCTTTFLSNFYESSKFDNVNCFGKFSWNYKFGYESNRENKIIAVSNHSIIKDKVSIHLPLHRTTLQLLYIYIEYNYKIRQNNEGKSDELNDEEHQEDFESTQKDYFKKSCNSVTPSSSSLLSIEDFLKSIGIFNEITLLCILEHPIRSYCFAYQAFCMSNVWVRNGLAPVNEAQFYKKTYWATMYLISDLFIIRFILCFLTSQVSKEILLKSLLQHFDIHEEVTPNNKVAYEEKLGDRTEILKNMNDSISNFELPNNTNRRFWQIFCDEISPNLLSCANCMLDIIVKCCTIDLPLCLPYDMIFLKYVLLQSLMKGPKSRSEIQESLSSYSSNLIHSLATSHMEYIDATLNKFCVSISATETKPLLYQLQQPLGWMIYDPTFPLASFNDLLSTDELLLENIRNWNLNDTKRRRVGDYSLDSQSKSICYNNKSELSTCTSSNSNYPSFIKFPLKVAYLPKKNFFLINRYFEFSSSRIVRSTLISMILQLQCEIFNYSYKNTIVADVRNIQLTAHLLFRLIILEIVQKCILTDFHIENFIGEDFLEKLYSSFFTLGRVEYGEAHCDTLNTERTHKNCEDTQNKYKKVDINTDTQRCSNEDESFILAGITNEMCYHIYKIFASKKQELLNSCYTIKSLNIFELSRDIDSLEDINIFELLLYQFKLEGIFLDSKNHPISTSSFCMLDILLETIYSTRLVSFRNNSVLIKAPKFITEEMRNHIPLEASFFFEWSLTIAKSCHPRINQYIDNYIRSTFTFDYNIDKSSEFSSKSKSKVFMRQVAIMNKYAQKRQEFINLQPSTILDGDLKDQNLHIQDIEPSIHIEVDQSNIADSPSCVFCHEKITCENNSQIFTFAYLDFQGLSESPRIRLHPKTDINDSLSSNIKTKLIKRERSYSNQGHPISLNLSPYSEKPSSCSAFSPISSYISLYLTTCGHLIHWNCIRQYQKLQIQQEKTLANSSHNQPVINPPENDVNFSNFPLLPETRTIKLSVLRQNQISCNEATNQDNEETQTTPNVEICEGLKDSTSAYPDCIIHTLSSGKDTENCTIQYQGTYHYTYLLCPYCTVPSNIVLPVFLQNDRREVNQSILYHTPGNFEVLERLLNLLNVNKDLINNENKTFPNVYCTISSSTVIQQLLPLLHSTSLILPCYIVSDKIKVGNYMLNNPLSLISKLISDNILIESQNLFVNGSSKTKMYRILIDMFQYICLTNGNLKISLQNSLRNTLFSNKSKIDVWEFAALQSPSSRFQFAIASILSFENDIVPILTYFLVIEIFCIIWTFWNNDWFELDINDTNEEQFDDHLNIKSLNPIIGIIKKLKKHTNKKKINPTEAKALNFFINLIYGTSYNLKYKHLDLRKNENSEEKYIYCIAKEWKTVNIATTLYGALPIQLEMKPIDEQNLEKSGEYQNNLFILKSKTTDFNSSEYPTIDLESLLDSDIDKINLNKMEFEGISSDLINNINYSSSLSDSTSFNQKKDLISDFVEHISKSIGTGLIKNIKSLNEVVKCGILKWMSCITTFLSILKNRENVSDKCSNILQNLIWRISEILGNNDIRELWNELINLESVHNSKIYAEILQKIPFFKLITTYNNFIPMTYLDITTDNSIPKDSCLYKHPLVSHMNSSSFETLLEFIKKINKEYYQYTMLYWKIQDYSIIISQYYQFTLLPPRVYHSLYNKLISNPTLHWKSLDLTNTHQLIICLTCGATLCTENRCCNESEVTTLITSSIFKCHYYYPASNSDNNDPDYILPYSIPSGSSLIMSNTPIPIRDHIAHCGRGLSFFLHIPSSLVLALRLDIASTKCLFTSFLGWDSEKLISGGRVSYMSTLYVDEYGEEDKNLARGKPLYLCPHRWTKLQNIQYRHSVRRNTKLTWNILQSFDIISSEH</sequence>
<dbReference type="GO" id="GO:0071596">
    <property type="term" value="P:ubiquitin-dependent protein catabolic process via the N-end rule pathway"/>
    <property type="evidence" value="ECO:0007669"/>
    <property type="project" value="UniProtKB-UniRule"/>
</dbReference>
<keyword evidence="6 10" id="KW-0833">Ubl conjugation pathway</keyword>
<evidence type="ECO:0000256" key="8">
    <source>
        <dbReference type="ARBA" id="ARBA00046341"/>
    </source>
</evidence>
<dbReference type="InterPro" id="IPR044046">
    <property type="entry name" value="E3_ligase_UBR-like_C"/>
</dbReference>
<evidence type="ECO:0000313" key="12">
    <source>
        <dbReference type="EMBL" id="EEA08084.1"/>
    </source>
</evidence>
<evidence type="ECO:0000259" key="11">
    <source>
        <dbReference type="PROSITE" id="PS51157"/>
    </source>
</evidence>
<dbReference type="Pfam" id="PF02207">
    <property type="entry name" value="zf-UBR"/>
    <property type="match status" value="1"/>
</dbReference>
<dbReference type="EMBL" id="DS989736">
    <property type="protein sequence ID" value="EEA08084.1"/>
    <property type="molecule type" value="Genomic_DNA"/>
</dbReference>
<evidence type="ECO:0000256" key="7">
    <source>
        <dbReference type="ARBA" id="ARBA00022833"/>
    </source>
</evidence>
<dbReference type="InterPro" id="IPR039164">
    <property type="entry name" value="UBR1-like"/>
</dbReference>
<feature type="zinc finger region" description="UBR-type" evidence="9">
    <location>
        <begin position="259"/>
        <end position="330"/>
    </location>
</feature>
<accession>B6AIP3</accession>
<dbReference type="EC" id="2.3.2.27" evidence="10"/>
<evidence type="ECO:0000256" key="1">
    <source>
        <dbReference type="ARBA" id="ARBA00000900"/>
    </source>
</evidence>
<keyword evidence="5 10" id="KW-0863">Zinc-finger</keyword>
<dbReference type="GeneID" id="6997573"/>
<organism evidence="12 13">
    <name type="scientific">Cryptosporidium muris (strain RN66)</name>
    <dbReference type="NCBI Taxonomy" id="441375"/>
    <lineage>
        <taxon>Eukaryota</taxon>
        <taxon>Sar</taxon>
        <taxon>Alveolata</taxon>
        <taxon>Apicomplexa</taxon>
        <taxon>Conoidasida</taxon>
        <taxon>Coccidia</taxon>
        <taxon>Eucoccidiorida</taxon>
        <taxon>Eimeriorina</taxon>
        <taxon>Cryptosporidiidae</taxon>
        <taxon>Cryptosporidium</taxon>
    </lineage>
</organism>
<name>B6AIP3_CRYMR</name>
<dbReference type="PROSITE" id="PS51157">
    <property type="entry name" value="ZF_UBR"/>
    <property type="match status" value="1"/>
</dbReference>
<dbReference type="VEuPathDB" id="CryptoDB:CMU_032250"/>
<dbReference type="PANTHER" id="PTHR21497">
    <property type="entry name" value="UBIQUITIN LIGASE E3 ALPHA-RELATED"/>
    <property type="match status" value="1"/>
</dbReference>
<evidence type="ECO:0000256" key="9">
    <source>
        <dbReference type="PROSITE-ProRule" id="PRU00508"/>
    </source>
</evidence>
<comment type="similarity">
    <text evidence="8 10">Belongs to the E3 ubiquitin-protein ligase UBR1-like family.</text>
</comment>
<dbReference type="UniPathway" id="UPA00143"/>
<keyword evidence="4 10" id="KW-0479">Metal-binding</keyword>
<protein>
    <recommendedName>
        <fullName evidence="10">E3 ubiquitin-protein ligase</fullName>
        <ecNumber evidence="10">2.3.2.27</ecNumber>
    </recommendedName>
</protein>
<dbReference type="OrthoDB" id="340511at2759"/>
<evidence type="ECO:0000313" key="13">
    <source>
        <dbReference type="Proteomes" id="UP000001460"/>
    </source>
</evidence>
<dbReference type="RefSeq" id="XP_002142433.1">
    <property type="nucleotide sequence ID" value="XM_002142397.1"/>
</dbReference>
<keyword evidence="3 10" id="KW-0808">Transferase</keyword>
<proteinExistence type="inferred from homology"/>
<dbReference type="OMA" id="TENCTIQ"/>
<reference evidence="12" key="1">
    <citation type="submission" date="2008-06" db="EMBL/GenBank/DDBJ databases">
        <authorList>
            <person name="Lorenzi H."/>
            <person name="Inman J."/>
            <person name="Miller J."/>
            <person name="Schobel S."/>
            <person name="Amedeo P."/>
            <person name="Caler E.V."/>
            <person name="da Silva J."/>
        </authorList>
    </citation>
    <scope>NUCLEOTIDE SEQUENCE [LARGE SCALE GENOMIC DNA]</scope>
    <source>
        <strain evidence="12">RN66</strain>
    </source>
</reference>
<evidence type="ECO:0000256" key="3">
    <source>
        <dbReference type="ARBA" id="ARBA00022679"/>
    </source>
</evidence>
<dbReference type="Gene3D" id="2.10.110.30">
    <property type="match status" value="1"/>
</dbReference>
<dbReference type="GO" id="GO:0061630">
    <property type="term" value="F:ubiquitin protein ligase activity"/>
    <property type="evidence" value="ECO:0007669"/>
    <property type="project" value="UniProtKB-UniRule"/>
</dbReference>
<evidence type="ECO:0000256" key="6">
    <source>
        <dbReference type="ARBA" id="ARBA00022786"/>
    </source>
</evidence>
<dbReference type="STRING" id="441375.B6AIP3"/>
<evidence type="ECO:0000256" key="10">
    <source>
        <dbReference type="RuleBase" id="RU366018"/>
    </source>
</evidence>
<dbReference type="Proteomes" id="UP000001460">
    <property type="component" value="Unassembled WGS sequence"/>
</dbReference>
<comment type="function">
    <text evidence="10">Ubiquitin ligase protein which is a component of the N-end rule pathway. Recognizes and binds to proteins bearing specific N-terminal residues that are destabilizing according to the N-end rule, leading to their ubiquitination and subsequent degradation.</text>
</comment>
<comment type="pathway">
    <text evidence="2 10">Protein modification; protein ubiquitination.</text>
</comment>
<evidence type="ECO:0000256" key="5">
    <source>
        <dbReference type="ARBA" id="ARBA00022771"/>
    </source>
</evidence>
<dbReference type="GO" id="GO:0008270">
    <property type="term" value="F:zinc ion binding"/>
    <property type="evidence" value="ECO:0007669"/>
    <property type="project" value="UniProtKB-UniRule"/>
</dbReference>
<dbReference type="GO" id="GO:0000151">
    <property type="term" value="C:ubiquitin ligase complex"/>
    <property type="evidence" value="ECO:0007669"/>
    <property type="project" value="TreeGrafter"/>
</dbReference>
<dbReference type="CDD" id="cd19673">
    <property type="entry name" value="UBR-box_UBR3"/>
    <property type="match status" value="1"/>
</dbReference>
<feature type="domain" description="UBR-type" evidence="11">
    <location>
        <begin position="259"/>
        <end position="330"/>
    </location>
</feature>
<evidence type="ECO:0000256" key="4">
    <source>
        <dbReference type="ARBA" id="ARBA00022723"/>
    </source>
</evidence>
<dbReference type="eggNOG" id="KOG1140">
    <property type="taxonomic scope" value="Eukaryota"/>
</dbReference>